<reference evidence="1" key="1">
    <citation type="submission" date="2019-08" db="EMBL/GenBank/DDBJ databases">
        <authorList>
            <person name="Kucharzyk K."/>
            <person name="Murdoch R.W."/>
            <person name="Higgins S."/>
            <person name="Loffler F."/>
        </authorList>
    </citation>
    <scope>NUCLEOTIDE SEQUENCE</scope>
</reference>
<gene>
    <name evidence="1" type="ORF">SDC9_46808</name>
</gene>
<evidence type="ECO:0000313" key="1">
    <source>
        <dbReference type="EMBL" id="MPM00581.1"/>
    </source>
</evidence>
<dbReference type="AlphaFoldDB" id="A0A644WAS8"/>
<comment type="caution">
    <text evidence="1">The sequence shown here is derived from an EMBL/GenBank/DDBJ whole genome shotgun (WGS) entry which is preliminary data.</text>
</comment>
<protein>
    <submittedName>
        <fullName evidence="1">Uncharacterized protein</fullName>
    </submittedName>
</protein>
<sequence length="166" mass="18641">MRRGCSDSEAVIKKDELLEAAGKTYGIAQQTAGVSNFDEWCELVLTITDAYQLQKIQATSSPELAGSAVRDLSKRLKGGRFNRMSMNAQHLTYGIITYDREKAEKKLNEIVKEVVSAGDEVVRIVRSKTDLFVTFKSGKCIKWVNPSWNCRGYRLHGAHAARDRQN</sequence>
<organism evidence="1">
    <name type="scientific">bioreactor metagenome</name>
    <dbReference type="NCBI Taxonomy" id="1076179"/>
    <lineage>
        <taxon>unclassified sequences</taxon>
        <taxon>metagenomes</taxon>
        <taxon>ecological metagenomes</taxon>
    </lineage>
</organism>
<dbReference type="EMBL" id="VSSQ01000739">
    <property type="protein sequence ID" value="MPM00581.1"/>
    <property type="molecule type" value="Genomic_DNA"/>
</dbReference>
<accession>A0A644WAS8</accession>
<proteinExistence type="predicted"/>
<name>A0A644WAS8_9ZZZZ</name>